<dbReference type="AlphaFoldDB" id="A0AAV1YYW7"/>
<protein>
    <recommendedName>
        <fullName evidence="1">Endonuclease/exonuclease/phosphatase domain-containing protein</fullName>
    </recommendedName>
</protein>
<dbReference type="EMBL" id="CAXIEN010000009">
    <property type="protein sequence ID" value="CAL1263676.1"/>
    <property type="molecule type" value="Genomic_DNA"/>
</dbReference>
<evidence type="ECO:0000313" key="3">
    <source>
        <dbReference type="Proteomes" id="UP001497382"/>
    </source>
</evidence>
<proteinExistence type="predicted"/>
<reference evidence="2 3" key="1">
    <citation type="submission" date="2024-04" db="EMBL/GenBank/DDBJ databases">
        <authorList>
            <person name="Rising A."/>
            <person name="Reimegard J."/>
            <person name="Sonavane S."/>
            <person name="Akerstrom W."/>
            <person name="Nylinder S."/>
            <person name="Hedman E."/>
            <person name="Kallberg Y."/>
        </authorList>
    </citation>
    <scope>NUCLEOTIDE SEQUENCE [LARGE SCALE GENOMIC DNA]</scope>
</reference>
<keyword evidence="3" id="KW-1185">Reference proteome</keyword>
<dbReference type="InterPro" id="IPR036691">
    <property type="entry name" value="Endo/exonu/phosph_ase_sf"/>
</dbReference>
<accession>A0AAV1YYW7</accession>
<name>A0AAV1YYW7_9ARAC</name>
<dbReference type="Gene3D" id="3.60.10.10">
    <property type="entry name" value="Endonuclease/exonuclease/phosphatase"/>
    <property type="match status" value="1"/>
</dbReference>
<dbReference type="Proteomes" id="UP001497382">
    <property type="component" value="Unassembled WGS sequence"/>
</dbReference>
<dbReference type="PANTHER" id="PTHR33273">
    <property type="entry name" value="DOMAIN-CONTAINING PROTEIN, PUTATIVE-RELATED"/>
    <property type="match status" value="1"/>
</dbReference>
<evidence type="ECO:0000313" key="2">
    <source>
        <dbReference type="EMBL" id="CAL1263676.1"/>
    </source>
</evidence>
<organism evidence="2 3">
    <name type="scientific">Larinioides sclopetarius</name>
    <dbReference type="NCBI Taxonomy" id="280406"/>
    <lineage>
        <taxon>Eukaryota</taxon>
        <taxon>Metazoa</taxon>
        <taxon>Ecdysozoa</taxon>
        <taxon>Arthropoda</taxon>
        <taxon>Chelicerata</taxon>
        <taxon>Arachnida</taxon>
        <taxon>Araneae</taxon>
        <taxon>Araneomorphae</taxon>
        <taxon>Entelegynae</taxon>
        <taxon>Araneoidea</taxon>
        <taxon>Araneidae</taxon>
        <taxon>Larinioides</taxon>
    </lineage>
</organism>
<gene>
    <name evidence="2" type="ORF">LARSCL_LOCUS1613</name>
</gene>
<evidence type="ECO:0000259" key="1">
    <source>
        <dbReference type="Pfam" id="PF14529"/>
    </source>
</evidence>
<feature type="domain" description="Endonuclease/exonuclease/phosphatase" evidence="1">
    <location>
        <begin position="72"/>
        <end position="188"/>
    </location>
</feature>
<dbReference type="SUPFAM" id="SSF56219">
    <property type="entry name" value="DNase I-like"/>
    <property type="match status" value="1"/>
</dbReference>
<dbReference type="InterPro" id="IPR005135">
    <property type="entry name" value="Endo/exonuclease/phosphatase"/>
</dbReference>
<dbReference type="GO" id="GO:0003824">
    <property type="term" value="F:catalytic activity"/>
    <property type="evidence" value="ECO:0007669"/>
    <property type="project" value="InterPro"/>
</dbReference>
<comment type="caution">
    <text evidence="2">The sequence shown here is derived from an EMBL/GenBank/DDBJ whole genome shotgun (WGS) entry which is preliminary data.</text>
</comment>
<dbReference type="PANTHER" id="PTHR33273:SF4">
    <property type="entry name" value="ENDONUCLEASE_EXONUCLEASE_PHOSPHATASE DOMAIN-CONTAINING PROTEIN"/>
    <property type="match status" value="1"/>
</dbReference>
<dbReference type="Pfam" id="PF14529">
    <property type="entry name" value="Exo_endo_phos_2"/>
    <property type="match status" value="1"/>
</dbReference>
<sequence>MDDTLLPGIFIVQEPYVRDNKIEGLPTYWKSWLSKDQKAGIIALPTCINPIFLTAEQTLVAIKILAKSKPLSIISSYSSPYNEIDTNLRETTNLITSLNEDFILGTDLNAHHRFWGYNDEVLRGEKVLNFITSHNAYILNTTNAPPTYQQGDSSGWPDLTITSNSHFAQNCSWEVLQESITYSGHKFIQITLNADIHYLQFQRFKTKFGGHRKLINILKPKIEQLLQEIDNTQTKSALDKTTITLQKEINKASSKAYKTKKIPVTPNIVWWSQNLQSKKNELKALSRRIQRSTNLEKSKWISSKENLN</sequence>